<dbReference type="Proteomes" id="UP000704611">
    <property type="component" value="Unassembled WGS sequence"/>
</dbReference>
<dbReference type="PANTHER" id="PTHR40590:SF1">
    <property type="entry name" value="CYTOPLASMIC PROTEIN"/>
    <property type="match status" value="1"/>
</dbReference>
<evidence type="ECO:0000313" key="3">
    <source>
        <dbReference type="Proteomes" id="UP000704611"/>
    </source>
</evidence>
<dbReference type="RefSeq" id="WP_217670365.1">
    <property type="nucleotide sequence ID" value="NZ_JAHRID010000007.1"/>
</dbReference>
<evidence type="ECO:0000313" key="2">
    <source>
        <dbReference type="EMBL" id="MBV2130283.1"/>
    </source>
</evidence>
<dbReference type="PANTHER" id="PTHR40590">
    <property type="entry name" value="CYTOPLASMIC PROTEIN-RELATED"/>
    <property type="match status" value="1"/>
</dbReference>
<name>A0ABS6MNA8_9GAMM</name>
<comment type="caution">
    <text evidence="2">The sequence shown here is derived from an EMBL/GenBank/DDBJ whole genome shotgun (WGS) entry which is preliminary data.</text>
</comment>
<evidence type="ECO:0000256" key="1">
    <source>
        <dbReference type="SAM" id="SignalP"/>
    </source>
</evidence>
<dbReference type="InterPro" id="IPR002816">
    <property type="entry name" value="TraB/PrgY/GumN_fam"/>
</dbReference>
<sequence length="294" mass="32316">MKLKKFFKVSLSAALLATACSSASVLAETSMWKVSKGDDYLYVGGTVHFLPESAFPLPAEFDAAYQATDTLVLEVKMPDPTDVAAQTALLQAMAYSDGRSLAKVLSPEVYQQVSDYFAPYGVQLQQLDGYKPGFIALQMLAIEMMKAKMAGEGVDSYFDKRAQADGKAMAYLETVESQLNLLANMGEGYEDAFMKINLEQFADFESYFAEMIAAWRAGDMNKLNKLAVEPARQLDPVLYQALFVERNNAWLPQIEQMFGNDSKELVLVGGGHLAGDDSVLALLQQAGYLVEQVK</sequence>
<protein>
    <submittedName>
        <fullName evidence="2">TraB/GumN family protein</fullName>
    </submittedName>
</protein>
<feature type="signal peptide" evidence="1">
    <location>
        <begin position="1"/>
        <end position="27"/>
    </location>
</feature>
<dbReference type="CDD" id="cd14789">
    <property type="entry name" value="Tiki"/>
    <property type="match status" value="1"/>
</dbReference>
<reference evidence="2 3" key="1">
    <citation type="submission" date="2021-06" db="EMBL/GenBank/DDBJ databases">
        <title>Rheinheimera indica sp. nov., isolated from deep-sea sediment.</title>
        <authorList>
            <person name="Wang Z."/>
            <person name="Zhang X.-Y."/>
        </authorList>
    </citation>
    <scope>NUCLEOTIDE SEQUENCE [LARGE SCALE GENOMIC DNA]</scope>
    <source>
        <strain evidence="2 3">SM2107</strain>
    </source>
</reference>
<dbReference type="Pfam" id="PF01963">
    <property type="entry name" value="TraB_PrgY_gumN"/>
    <property type="match status" value="1"/>
</dbReference>
<accession>A0ABS6MNA8</accession>
<proteinExistence type="predicted"/>
<organism evidence="2 3">
    <name type="scientific">Arsukibacterium indicum</name>
    <dbReference type="NCBI Taxonomy" id="2848612"/>
    <lineage>
        <taxon>Bacteria</taxon>
        <taxon>Pseudomonadati</taxon>
        <taxon>Pseudomonadota</taxon>
        <taxon>Gammaproteobacteria</taxon>
        <taxon>Chromatiales</taxon>
        <taxon>Chromatiaceae</taxon>
        <taxon>Arsukibacterium</taxon>
    </lineage>
</organism>
<dbReference type="EMBL" id="JAHRID010000007">
    <property type="protein sequence ID" value="MBV2130283.1"/>
    <property type="molecule type" value="Genomic_DNA"/>
</dbReference>
<dbReference type="InterPro" id="IPR047111">
    <property type="entry name" value="YbaP-like"/>
</dbReference>
<keyword evidence="3" id="KW-1185">Reference proteome</keyword>
<gene>
    <name evidence="2" type="ORF">KQY15_14405</name>
</gene>
<dbReference type="PROSITE" id="PS51257">
    <property type="entry name" value="PROKAR_LIPOPROTEIN"/>
    <property type="match status" value="1"/>
</dbReference>
<keyword evidence="1" id="KW-0732">Signal</keyword>
<feature type="chain" id="PRO_5047448582" evidence="1">
    <location>
        <begin position="28"/>
        <end position="294"/>
    </location>
</feature>